<dbReference type="EMBL" id="JBAKFF010000001">
    <property type="protein sequence ID" value="MEX0431534.1"/>
    <property type="molecule type" value="Genomic_DNA"/>
</dbReference>
<dbReference type="PANTHER" id="PTHR23407:SF1">
    <property type="entry name" value="5-FORMYLTETRAHYDROFOLATE CYCLO-LIGASE"/>
    <property type="match status" value="1"/>
</dbReference>
<dbReference type="NCBIfam" id="TIGR02727">
    <property type="entry name" value="MTHFS_bact"/>
    <property type="match status" value="1"/>
</dbReference>
<comment type="catalytic activity">
    <reaction evidence="4">
        <text>(6S)-5-formyl-5,6,7,8-tetrahydrofolate + ATP = (6R)-5,10-methenyltetrahydrofolate + ADP + phosphate</text>
        <dbReference type="Rhea" id="RHEA:10488"/>
        <dbReference type="ChEBI" id="CHEBI:30616"/>
        <dbReference type="ChEBI" id="CHEBI:43474"/>
        <dbReference type="ChEBI" id="CHEBI:57455"/>
        <dbReference type="ChEBI" id="CHEBI:57457"/>
        <dbReference type="ChEBI" id="CHEBI:456216"/>
        <dbReference type="EC" id="6.3.3.2"/>
    </reaction>
</comment>
<dbReference type="RefSeq" id="WP_367984297.1">
    <property type="nucleotide sequence ID" value="NZ_JBAKFF010000001.1"/>
</dbReference>
<evidence type="ECO:0000313" key="5">
    <source>
        <dbReference type="EMBL" id="MEX0431534.1"/>
    </source>
</evidence>
<proteinExistence type="inferred from homology"/>
<evidence type="ECO:0000256" key="1">
    <source>
        <dbReference type="ARBA" id="ARBA00010638"/>
    </source>
</evidence>
<dbReference type="Gene3D" id="3.40.50.10420">
    <property type="entry name" value="NagB/RpiA/CoA transferase-like"/>
    <property type="match status" value="1"/>
</dbReference>
<keyword evidence="4" id="KW-0460">Magnesium</keyword>
<comment type="cofactor">
    <cofactor evidence="4">
        <name>Mg(2+)</name>
        <dbReference type="ChEBI" id="CHEBI:18420"/>
    </cofactor>
</comment>
<dbReference type="Pfam" id="PF01812">
    <property type="entry name" value="5-FTHF_cyc-lig"/>
    <property type="match status" value="1"/>
</dbReference>
<evidence type="ECO:0000256" key="2">
    <source>
        <dbReference type="ARBA" id="ARBA00022741"/>
    </source>
</evidence>
<dbReference type="InterPro" id="IPR002698">
    <property type="entry name" value="FTHF_cligase"/>
</dbReference>
<evidence type="ECO:0000256" key="3">
    <source>
        <dbReference type="ARBA" id="ARBA00022840"/>
    </source>
</evidence>
<dbReference type="GO" id="GO:0030272">
    <property type="term" value="F:5-formyltetrahydrofolate cyclo-ligase activity"/>
    <property type="evidence" value="ECO:0007669"/>
    <property type="project" value="UniProtKB-EC"/>
</dbReference>
<dbReference type="SUPFAM" id="SSF100950">
    <property type="entry name" value="NagB/RpiA/CoA transferase-like"/>
    <property type="match status" value="1"/>
</dbReference>
<keyword evidence="2 4" id="KW-0547">Nucleotide-binding</keyword>
<comment type="similarity">
    <text evidence="1 4">Belongs to the 5-formyltetrahydrofolate cyclo-ligase family.</text>
</comment>
<comment type="caution">
    <text evidence="5">The sequence shown here is derived from an EMBL/GenBank/DDBJ whole genome shotgun (WGS) entry which is preliminary data.</text>
</comment>
<evidence type="ECO:0000256" key="4">
    <source>
        <dbReference type="RuleBase" id="RU361279"/>
    </source>
</evidence>
<keyword evidence="6" id="KW-1185">Reference proteome</keyword>
<dbReference type="PANTHER" id="PTHR23407">
    <property type="entry name" value="ATPASE INHIBITOR/5-FORMYLTETRAHYDROFOLATE CYCLO-LIGASE"/>
    <property type="match status" value="1"/>
</dbReference>
<keyword evidence="3 4" id="KW-0067">ATP-binding</keyword>
<dbReference type="InterPro" id="IPR037171">
    <property type="entry name" value="NagB/RpiA_transferase-like"/>
</dbReference>
<keyword evidence="4" id="KW-0479">Metal-binding</keyword>
<evidence type="ECO:0000313" key="6">
    <source>
        <dbReference type="Proteomes" id="UP001556637"/>
    </source>
</evidence>
<protein>
    <recommendedName>
        <fullName evidence="4">5-formyltetrahydrofolate cyclo-ligase</fullName>
        <ecNumber evidence="4">6.3.3.2</ecNumber>
    </recommendedName>
</protein>
<sequence>MSITTERKQTLRARLRAQRQAIEAGTAQWAARMAAIRVMRLAAWRRARRIAVYLAADGEIDPHPLVKAAWRTGKQVYLPVIRPARGERGRRAARQRGHLIFRRYDRNTPLHPGLLGIPEPAGRPHPTCSLAAIDLLIMPLVGFDEAGHRLGMGGGFYDRTLGVRGRFRRPICLGLAHACQKQPSIPHDSWDQPLDICVTDCETIFC</sequence>
<name>A0ABV3TCD2_9GAMM</name>
<reference evidence="5 6" key="1">
    <citation type="submission" date="2024-02" db="EMBL/GenBank/DDBJ databases">
        <title>New especies of Spiribacter isolated from saline water.</title>
        <authorList>
            <person name="Leon M.J."/>
            <person name="De La Haba R."/>
            <person name="Sanchez-Porro C."/>
            <person name="Ventosa A."/>
        </authorList>
    </citation>
    <scope>NUCLEOTIDE SEQUENCE [LARGE SCALE GENOMIC DNA]</scope>
    <source>
        <strain evidence="6">ag22IC4-189</strain>
    </source>
</reference>
<keyword evidence="5" id="KW-0436">Ligase</keyword>
<gene>
    <name evidence="5" type="ORF">V6X30_08975</name>
</gene>
<dbReference type="PIRSF" id="PIRSF006806">
    <property type="entry name" value="FTHF_cligase"/>
    <property type="match status" value="1"/>
</dbReference>
<organism evidence="5 6">
    <name type="scientific">Spiribacter insolitus</name>
    <dbReference type="NCBI Taxonomy" id="3122417"/>
    <lineage>
        <taxon>Bacteria</taxon>
        <taxon>Pseudomonadati</taxon>
        <taxon>Pseudomonadota</taxon>
        <taxon>Gammaproteobacteria</taxon>
        <taxon>Chromatiales</taxon>
        <taxon>Ectothiorhodospiraceae</taxon>
        <taxon>Spiribacter</taxon>
    </lineage>
</organism>
<dbReference type="Proteomes" id="UP001556637">
    <property type="component" value="Unassembled WGS sequence"/>
</dbReference>
<dbReference type="InterPro" id="IPR024185">
    <property type="entry name" value="FTHF_cligase-like_sf"/>
</dbReference>
<accession>A0ABV3TCD2</accession>
<dbReference type="EC" id="6.3.3.2" evidence="4"/>